<dbReference type="Gene3D" id="2.30.110.10">
    <property type="entry name" value="Electron Transport, Fmn-binding Protein, Chain A"/>
    <property type="match status" value="1"/>
</dbReference>
<protein>
    <recommendedName>
        <fullName evidence="1">Pyridoxamine 5'-phosphate oxidase N-terminal domain-containing protein</fullName>
    </recommendedName>
</protein>
<comment type="caution">
    <text evidence="2">The sequence shown here is derived from an EMBL/GenBank/DDBJ whole genome shotgun (WGS) entry which is preliminary data.</text>
</comment>
<dbReference type="EMBL" id="AZSI01000150">
    <property type="protein sequence ID" value="KEY61594.1"/>
    <property type="molecule type" value="Genomic_DNA"/>
</dbReference>
<accession>A0A084A8G5</accession>
<evidence type="ECO:0000313" key="2">
    <source>
        <dbReference type="EMBL" id="KEY61594.1"/>
    </source>
</evidence>
<dbReference type="Pfam" id="PF01243">
    <property type="entry name" value="PNPOx_N"/>
    <property type="match status" value="1"/>
</dbReference>
<sequence length="138" mass="15664">MINIMSGIIEREKMLTKKFKETLEYEGSVSLTSWGADNHPHVTGTWISYLHLTNDERILAPAAGMHYLEEDIKVNDTIYLMLGVREVEGKNGYQGIGFRVSVKAKLISSGPDYAMMKEKYPFLRAVLELTPLEVEQLL</sequence>
<dbReference type="AlphaFoldDB" id="A0A084A8G5"/>
<dbReference type="SUPFAM" id="SSF50475">
    <property type="entry name" value="FMN-binding split barrel"/>
    <property type="match status" value="1"/>
</dbReference>
<organism evidence="2 3">
    <name type="scientific">Lactococcus cremoris subsp. cremoris GE214</name>
    <dbReference type="NCBI Taxonomy" id="1415168"/>
    <lineage>
        <taxon>Bacteria</taxon>
        <taxon>Bacillati</taxon>
        <taxon>Bacillota</taxon>
        <taxon>Bacilli</taxon>
        <taxon>Lactobacillales</taxon>
        <taxon>Streptococcaceae</taxon>
        <taxon>Lactococcus</taxon>
        <taxon>Lactococcus cremoris subsp. cremoris</taxon>
    </lineage>
</organism>
<evidence type="ECO:0000259" key="1">
    <source>
        <dbReference type="Pfam" id="PF01243"/>
    </source>
</evidence>
<feature type="domain" description="Pyridoxamine 5'-phosphate oxidase N-terminal" evidence="1">
    <location>
        <begin position="15"/>
        <end position="136"/>
    </location>
</feature>
<dbReference type="InterPro" id="IPR011576">
    <property type="entry name" value="Pyridox_Oxase_N"/>
</dbReference>
<dbReference type="PATRIC" id="fig|1415168.3.peg.2335"/>
<reference evidence="2 3" key="1">
    <citation type="submission" date="2014-06" db="EMBL/GenBank/DDBJ databases">
        <title>Draft genome sequence of the putrescine producing strain Lactococcus lactis subsp cremoris GE214.</title>
        <authorList>
            <person name="Ladero V."/>
            <person name="Linares D.M."/>
            <person name="del Rio B."/>
            <person name="Mayo B."/>
            <person name="Martin M.C."/>
            <person name="Fernandez M."/>
            <person name="Alvarez M.A."/>
        </authorList>
    </citation>
    <scope>NUCLEOTIDE SEQUENCE [LARGE SCALE GENOMIC DNA]</scope>
    <source>
        <strain evidence="2 3">GE214</strain>
    </source>
</reference>
<dbReference type="Proteomes" id="UP000028401">
    <property type="component" value="Unassembled WGS sequence"/>
</dbReference>
<dbReference type="InterPro" id="IPR012349">
    <property type="entry name" value="Split_barrel_FMN-bd"/>
</dbReference>
<gene>
    <name evidence="2" type="ORF">U725_02273</name>
</gene>
<proteinExistence type="predicted"/>
<name>A0A084A8G5_LACLC</name>
<evidence type="ECO:0000313" key="3">
    <source>
        <dbReference type="Proteomes" id="UP000028401"/>
    </source>
</evidence>